<dbReference type="Proteomes" id="UP001519460">
    <property type="component" value="Unassembled WGS sequence"/>
</dbReference>
<organism evidence="2 3">
    <name type="scientific">Batillaria attramentaria</name>
    <dbReference type="NCBI Taxonomy" id="370345"/>
    <lineage>
        <taxon>Eukaryota</taxon>
        <taxon>Metazoa</taxon>
        <taxon>Spiralia</taxon>
        <taxon>Lophotrochozoa</taxon>
        <taxon>Mollusca</taxon>
        <taxon>Gastropoda</taxon>
        <taxon>Caenogastropoda</taxon>
        <taxon>Sorbeoconcha</taxon>
        <taxon>Cerithioidea</taxon>
        <taxon>Batillariidae</taxon>
        <taxon>Batillaria</taxon>
    </lineage>
</organism>
<evidence type="ECO:0000313" key="2">
    <source>
        <dbReference type="EMBL" id="KAK7477019.1"/>
    </source>
</evidence>
<protein>
    <submittedName>
        <fullName evidence="2">Uncharacterized protein</fullName>
    </submittedName>
</protein>
<evidence type="ECO:0000313" key="3">
    <source>
        <dbReference type="Proteomes" id="UP001519460"/>
    </source>
</evidence>
<accession>A0ABD0JPT4</accession>
<dbReference type="AlphaFoldDB" id="A0ABD0JPT4"/>
<evidence type="ECO:0000256" key="1">
    <source>
        <dbReference type="SAM" id="MobiDB-lite"/>
    </source>
</evidence>
<proteinExistence type="predicted"/>
<comment type="caution">
    <text evidence="2">The sequence shown here is derived from an EMBL/GenBank/DDBJ whole genome shotgun (WGS) entry which is preliminary data.</text>
</comment>
<keyword evidence="3" id="KW-1185">Reference proteome</keyword>
<dbReference type="EMBL" id="JACVVK020000359">
    <property type="protein sequence ID" value="KAK7477019.1"/>
    <property type="molecule type" value="Genomic_DNA"/>
</dbReference>
<name>A0ABD0JPT4_9CAEN</name>
<gene>
    <name evidence="2" type="ORF">BaRGS_00031699</name>
</gene>
<reference evidence="2 3" key="1">
    <citation type="journal article" date="2023" name="Sci. Data">
        <title>Genome assembly of the Korean intertidal mud-creeper Batillaria attramentaria.</title>
        <authorList>
            <person name="Patra A.K."/>
            <person name="Ho P.T."/>
            <person name="Jun S."/>
            <person name="Lee S.J."/>
            <person name="Kim Y."/>
            <person name="Won Y.J."/>
        </authorList>
    </citation>
    <scope>NUCLEOTIDE SEQUENCE [LARGE SCALE GENOMIC DNA]</scope>
    <source>
        <strain evidence="2">Wonlab-2016</strain>
    </source>
</reference>
<sequence>MKQRSGRPQRFAVEDHLERSAEIGAICSYGRKKQDRGALRVDDGLPVTCCGSDVVSFADDVGSDVTATMSDVDLQSSSSTSEIAGPNSKSGDTHTKNKI</sequence>
<feature type="region of interest" description="Disordered" evidence="1">
    <location>
        <begin position="70"/>
        <end position="99"/>
    </location>
</feature>